<dbReference type="RefSeq" id="WP_147055479.1">
    <property type="nucleotide sequence ID" value="NZ_CP042437.1"/>
</dbReference>
<keyword evidence="2" id="KW-1185">Reference proteome</keyword>
<dbReference type="PANTHER" id="PTHR36057">
    <property type="match status" value="1"/>
</dbReference>
<gene>
    <name evidence="1" type="ORF">FSB76_17345</name>
</gene>
<evidence type="ECO:0000313" key="2">
    <source>
        <dbReference type="Proteomes" id="UP000321362"/>
    </source>
</evidence>
<dbReference type="Pfam" id="PF06764">
    <property type="entry name" value="DUF1223"/>
    <property type="match status" value="1"/>
</dbReference>
<dbReference type="EMBL" id="CP042437">
    <property type="protein sequence ID" value="QEC77620.1"/>
    <property type="molecule type" value="Genomic_DNA"/>
</dbReference>
<dbReference type="InterPro" id="IPR010634">
    <property type="entry name" value="DUF1223"/>
</dbReference>
<dbReference type="PANTHER" id="PTHR36057:SF1">
    <property type="entry name" value="LIPOPROTEIN LIPID ATTACHMENT SITE-LIKE PROTEIN, PUTATIVE (DUF1223)-RELATED"/>
    <property type="match status" value="1"/>
</dbReference>
<evidence type="ECO:0000313" key="1">
    <source>
        <dbReference type="EMBL" id="QEC77620.1"/>
    </source>
</evidence>
<dbReference type="InterPro" id="IPR036249">
    <property type="entry name" value="Thioredoxin-like_sf"/>
</dbReference>
<sequence>MRSLKVLALIMGLIISALSVYALMGSGKIPAKKDIAKAGGKGFVVLELFTSEGCSSCPPADELLAKIQQQTQGKAVYVLAYHVDYWNRLGWKDVFSNAGFSARQRQYGQWLGGTQIYTPQVIVNGKAEYVGSDETALNSAIADGLATNPAATLILRAQQDGSKLKLQYQTTGAPGGSDVLIALVQKNAQNRVERGENAGRILSHIQIVRKIQTEQLSNNGAGSTTIDLLENFSAQNWEVLCLVQNQNSGEILAASKAGLK</sequence>
<dbReference type="KEGG" id="mgk:FSB76_17345"/>
<proteinExistence type="predicted"/>
<organism evidence="1 2">
    <name type="scientific">Mucilaginibacter ginsenosidivorax</name>
    <dbReference type="NCBI Taxonomy" id="862126"/>
    <lineage>
        <taxon>Bacteria</taxon>
        <taxon>Pseudomonadati</taxon>
        <taxon>Bacteroidota</taxon>
        <taxon>Sphingobacteriia</taxon>
        <taxon>Sphingobacteriales</taxon>
        <taxon>Sphingobacteriaceae</taxon>
        <taxon>Mucilaginibacter</taxon>
    </lineage>
</organism>
<dbReference type="OrthoDB" id="9808254at2"/>
<reference evidence="1 2" key="1">
    <citation type="journal article" date="2013" name="J. Microbiol.">
        <title>Mucilaginibacter ginsenosidivorax sp. nov., with ginsenoside converting activity isolated from sediment.</title>
        <authorList>
            <person name="Kim J.K."/>
            <person name="Choi T.E."/>
            <person name="Liu Q.M."/>
            <person name="Park H.Y."/>
            <person name="Yi T.H."/>
            <person name="Yoon M.H."/>
            <person name="Kim S.C."/>
            <person name="Im W.T."/>
        </authorList>
    </citation>
    <scope>NUCLEOTIDE SEQUENCE [LARGE SCALE GENOMIC DNA]</scope>
    <source>
        <strain evidence="1 2">KHI28</strain>
    </source>
</reference>
<accession>A0A5B8W0W4</accession>
<name>A0A5B8W0W4_9SPHI</name>
<dbReference type="Gene3D" id="3.40.30.10">
    <property type="entry name" value="Glutaredoxin"/>
    <property type="match status" value="1"/>
</dbReference>
<dbReference type="Proteomes" id="UP000321362">
    <property type="component" value="Chromosome"/>
</dbReference>
<dbReference type="SUPFAM" id="SSF52833">
    <property type="entry name" value="Thioredoxin-like"/>
    <property type="match status" value="1"/>
</dbReference>
<dbReference type="AlphaFoldDB" id="A0A5B8W0W4"/>
<protein>
    <submittedName>
        <fullName evidence="1">DUF1223 domain-containing protein</fullName>
    </submittedName>
</protein>